<dbReference type="RefSeq" id="WP_208098985.1">
    <property type="nucleotide sequence ID" value="NZ_JAGDYM010000022.1"/>
</dbReference>
<evidence type="ECO:0000313" key="2">
    <source>
        <dbReference type="EMBL" id="MBO1903252.1"/>
    </source>
</evidence>
<proteinExistence type="predicted"/>
<feature type="region of interest" description="Disordered" evidence="1">
    <location>
        <begin position="1"/>
        <end position="55"/>
    </location>
</feature>
<organism evidence="2 3">
    <name type="scientific">Leucobacter weissii</name>
    <dbReference type="NCBI Taxonomy" id="1983706"/>
    <lineage>
        <taxon>Bacteria</taxon>
        <taxon>Bacillati</taxon>
        <taxon>Actinomycetota</taxon>
        <taxon>Actinomycetes</taxon>
        <taxon>Micrococcales</taxon>
        <taxon>Microbacteriaceae</taxon>
        <taxon>Leucobacter</taxon>
    </lineage>
</organism>
<gene>
    <name evidence="2" type="ORF">J4H92_15010</name>
</gene>
<name>A0A939SBR6_9MICO</name>
<feature type="compositionally biased region" description="Basic and acidic residues" evidence="1">
    <location>
        <begin position="46"/>
        <end position="55"/>
    </location>
</feature>
<comment type="caution">
    <text evidence="2">The sequence shown here is derived from an EMBL/GenBank/DDBJ whole genome shotgun (WGS) entry which is preliminary data.</text>
</comment>
<reference evidence="2" key="1">
    <citation type="submission" date="2021-03" db="EMBL/GenBank/DDBJ databases">
        <title>Leucobacter chromiisoli sp. nov., isolated from chromium-containing soil of chemical plant.</title>
        <authorList>
            <person name="Xu Z."/>
        </authorList>
    </citation>
    <scope>NUCLEOTIDE SEQUENCE</scope>
    <source>
        <strain evidence="2">S27</strain>
    </source>
</reference>
<evidence type="ECO:0000256" key="1">
    <source>
        <dbReference type="SAM" id="MobiDB-lite"/>
    </source>
</evidence>
<keyword evidence="3" id="KW-1185">Reference proteome</keyword>
<feature type="region of interest" description="Disordered" evidence="1">
    <location>
        <begin position="101"/>
        <end position="128"/>
    </location>
</feature>
<protein>
    <submittedName>
        <fullName evidence="2">Uncharacterized protein</fullName>
    </submittedName>
</protein>
<feature type="compositionally biased region" description="Basic and acidic residues" evidence="1">
    <location>
        <begin position="1"/>
        <end position="22"/>
    </location>
</feature>
<dbReference type="Proteomes" id="UP000664382">
    <property type="component" value="Unassembled WGS sequence"/>
</dbReference>
<dbReference type="AlphaFoldDB" id="A0A939SBR6"/>
<dbReference type="EMBL" id="JAGDYM010000022">
    <property type="protein sequence ID" value="MBO1903252.1"/>
    <property type="molecule type" value="Genomic_DNA"/>
</dbReference>
<evidence type="ECO:0000313" key="3">
    <source>
        <dbReference type="Proteomes" id="UP000664382"/>
    </source>
</evidence>
<accession>A0A939SBR6</accession>
<sequence>MNEQSSEHRPGAHEAVEAERPRSLAGEVSVLARTKDPSLSRAKARPSPETEMRRPGVEWVRSGDLMARGGSRIAGRGIDLQAELARRSRYGLVRAGRSVGRGMRTTGHAAGERARRLPPASAFGRGSGERFSWVSRSGIGLG</sequence>